<dbReference type="Proteomes" id="UP000006671">
    <property type="component" value="Unassembled WGS sequence"/>
</dbReference>
<gene>
    <name evidence="2" type="ORF">NAEGRDRAFT_76613</name>
</gene>
<feature type="region of interest" description="Disordered" evidence="1">
    <location>
        <begin position="1"/>
        <end position="38"/>
    </location>
</feature>
<feature type="compositionally biased region" description="Acidic residues" evidence="1">
    <location>
        <begin position="1"/>
        <end position="22"/>
    </location>
</feature>
<evidence type="ECO:0000313" key="3">
    <source>
        <dbReference type="Proteomes" id="UP000006671"/>
    </source>
</evidence>
<feature type="compositionally biased region" description="Basic residues" evidence="1">
    <location>
        <begin position="126"/>
        <end position="137"/>
    </location>
</feature>
<feature type="compositionally biased region" description="Basic and acidic residues" evidence="1">
    <location>
        <begin position="83"/>
        <end position="93"/>
    </location>
</feature>
<accession>D2W5C3</accession>
<reference evidence="2 3" key="1">
    <citation type="journal article" date="2010" name="Cell">
        <title>The genome of Naegleria gruberi illuminates early eukaryotic versatility.</title>
        <authorList>
            <person name="Fritz-Laylin L.K."/>
            <person name="Prochnik S.E."/>
            <person name="Ginger M.L."/>
            <person name="Dacks J.B."/>
            <person name="Carpenter M.L."/>
            <person name="Field M.C."/>
            <person name="Kuo A."/>
            <person name="Paredez A."/>
            <person name="Chapman J."/>
            <person name="Pham J."/>
            <person name="Shu S."/>
            <person name="Neupane R."/>
            <person name="Cipriano M."/>
            <person name="Mancuso J."/>
            <person name="Tu H."/>
            <person name="Salamov A."/>
            <person name="Lindquist E."/>
            <person name="Shapiro H."/>
            <person name="Lucas S."/>
            <person name="Grigoriev I.V."/>
            <person name="Cande W.Z."/>
            <person name="Fulton C."/>
            <person name="Rokhsar D.S."/>
            <person name="Dawson S.C."/>
        </authorList>
    </citation>
    <scope>NUCLEOTIDE SEQUENCE [LARGE SCALE GENOMIC DNA]</scope>
    <source>
        <strain evidence="2 3">NEG-M</strain>
    </source>
</reference>
<dbReference type="VEuPathDB" id="AmoebaDB:NAEGRDRAFT_76613"/>
<protein>
    <submittedName>
        <fullName evidence="2">Predicted protein</fullName>
    </submittedName>
</protein>
<keyword evidence="3" id="KW-1185">Reference proteome</keyword>
<dbReference type="KEGG" id="ngr:NAEGRDRAFT_76613"/>
<feature type="compositionally biased region" description="Acidic residues" evidence="1">
    <location>
        <begin position="160"/>
        <end position="174"/>
    </location>
</feature>
<feature type="compositionally biased region" description="Basic and acidic residues" evidence="1">
    <location>
        <begin position="138"/>
        <end position="148"/>
    </location>
</feature>
<feature type="region of interest" description="Disordered" evidence="1">
    <location>
        <begin position="83"/>
        <end position="219"/>
    </location>
</feature>
<proteinExistence type="predicted"/>
<dbReference type="AlphaFoldDB" id="D2W5C3"/>
<dbReference type="InParanoid" id="D2W5C3"/>
<sequence>MNEDNQEVVSEDSQEVMSEEEQSIQPNPPSNNKNSDEKIGSSVFVVGVSSDDIDNLLEIPFEKLIEVDQTTDKAKDFKMKIDNLNKITTPEKETQDEEQSSTSILPTEEQLTDEETASNSITTKQATKKQANKRGRKKKEEKPATELRRSHRLQKKQVNYEEDEDDDDVEEEPEPQTKKTKPNTEEKKNLNSKINDYIEPVQKSTFASASGSNNSNKIL</sequence>
<feature type="compositionally biased region" description="Polar residues" evidence="1">
    <location>
        <begin position="202"/>
        <end position="219"/>
    </location>
</feature>
<dbReference type="EMBL" id="GG739050">
    <property type="protein sequence ID" value="EFC35728.1"/>
    <property type="molecule type" value="Genomic_DNA"/>
</dbReference>
<evidence type="ECO:0000313" key="2">
    <source>
        <dbReference type="EMBL" id="EFC35728.1"/>
    </source>
</evidence>
<dbReference type="GeneID" id="8861857"/>
<dbReference type="RefSeq" id="XP_002668472.1">
    <property type="nucleotide sequence ID" value="XM_002668426.1"/>
</dbReference>
<evidence type="ECO:0000256" key="1">
    <source>
        <dbReference type="SAM" id="MobiDB-lite"/>
    </source>
</evidence>
<name>D2W5C3_NAEGR</name>
<organism evidence="3">
    <name type="scientific">Naegleria gruberi</name>
    <name type="common">Amoeba</name>
    <dbReference type="NCBI Taxonomy" id="5762"/>
    <lineage>
        <taxon>Eukaryota</taxon>
        <taxon>Discoba</taxon>
        <taxon>Heterolobosea</taxon>
        <taxon>Tetramitia</taxon>
        <taxon>Eutetramitia</taxon>
        <taxon>Vahlkampfiidae</taxon>
        <taxon>Naegleria</taxon>
    </lineage>
</organism>